<protein>
    <recommendedName>
        <fullName evidence="6">Chromosome partition protein Smc</fullName>
    </recommendedName>
</protein>
<evidence type="ECO:0000256" key="2">
    <source>
        <dbReference type="SAM" id="MobiDB-lite"/>
    </source>
</evidence>
<dbReference type="Proteomes" id="UP000095463">
    <property type="component" value="Unassembled WGS sequence"/>
</dbReference>
<feature type="region of interest" description="Disordered" evidence="2">
    <location>
        <begin position="357"/>
        <end position="381"/>
    </location>
</feature>
<gene>
    <name evidence="4" type="ORF">VW23_014680</name>
</gene>
<feature type="coiled-coil region" evidence="1">
    <location>
        <begin position="65"/>
        <end position="134"/>
    </location>
</feature>
<dbReference type="EMBL" id="LAJE02000123">
    <property type="protein sequence ID" value="OEO31794.1"/>
    <property type="molecule type" value="Genomic_DNA"/>
</dbReference>
<evidence type="ECO:0000313" key="5">
    <source>
        <dbReference type="Proteomes" id="UP000095463"/>
    </source>
</evidence>
<keyword evidence="3" id="KW-0812">Transmembrane</keyword>
<comment type="caution">
    <text evidence="4">The sequence shown here is derived from an EMBL/GenBank/DDBJ whole genome shotgun (WGS) entry which is preliminary data.</text>
</comment>
<dbReference type="AlphaFoldDB" id="A0A1E5XTE4"/>
<evidence type="ECO:0000313" key="4">
    <source>
        <dbReference type="EMBL" id="OEO31794.1"/>
    </source>
</evidence>
<keyword evidence="3" id="KW-1133">Transmembrane helix</keyword>
<reference evidence="4 5" key="1">
    <citation type="journal article" date="2015" name="Genome Announc.">
        <title>Genome Assemblies of Three Soil-Associated Devosia species: D. insulae, D. limi, and D. soli.</title>
        <authorList>
            <person name="Hassan Y.I."/>
            <person name="Lepp D."/>
            <person name="Zhou T."/>
        </authorList>
    </citation>
    <scope>NUCLEOTIDE SEQUENCE [LARGE SCALE GENOMIC DNA]</scope>
    <source>
        <strain evidence="4 5">DS-56</strain>
    </source>
</reference>
<proteinExistence type="predicted"/>
<accession>A0A1E5XTE4</accession>
<sequence>MVIENIMYFVLGLLVAGLLALIIMPAVWRRAVRLTKKRIEAATPMTMAEFRADKDQLRAEFALSTRRLEMNVEALRRRLSDQLRDINRKKNELGGIKGERDSHLQVVRELEEREAEARRRILELEKEGADLAQKLRMRDRELGEKSSQLDAARETLRGSAPRAFAIEGKALSGNYNTDIDELLQYLEIEKKRSEFLETQNRTLIESLENSDKSGAEARAAATELREKLAKRDDVVSDAQSDLAEAEARIADAESRVSTLLAETTKLVGDGEEKRDMLLAEKLGLEEEMEKLRAKVASVEGTVMADWDSDRIEQSHLRERLNDIASDVSRLVYALEGNGPIDEEESLASRMQKFVDAEEAEAPAVKGPKARKGGAPEGQAVSDRLKALRELQDGN</sequence>
<evidence type="ECO:0008006" key="6">
    <source>
        <dbReference type="Google" id="ProtNLM"/>
    </source>
</evidence>
<keyword evidence="5" id="KW-1185">Reference proteome</keyword>
<feature type="transmembrane region" description="Helical" evidence="3">
    <location>
        <begin position="6"/>
        <end position="28"/>
    </location>
</feature>
<dbReference type="RefSeq" id="WP_069909054.1">
    <property type="nucleotide sequence ID" value="NZ_LAJE02000123.1"/>
</dbReference>
<evidence type="ECO:0000256" key="3">
    <source>
        <dbReference type="SAM" id="Phobius"/>
    </source>
</evidence>
<feature type="coiled-coil region" evidence="1">
    <location>
        <begin position="235"/>
        <end position="301"/>
    </location>
</feature>
<organism evidence="4 5">
    <name type="scientific">Devosia insulae DS-56</name>
    <dbReference type="NCBI Taxonomy" id="1116389"/>
    <lineage>
        <taxon>Bacteria</taxon>
        <taxon>Pseudomonadati</taxon>
        <taxon>Pseudomonadota</taxon>
        <taxon>Alphaproteobacteria</taxon>
        <taxon>Hyphomicrobiales</taxon>
        <taxon>Devosiaceae</taxon>
        <taxon>Devosia</taxon>
    </lineage>
</organism>
<name>A0A1E5XTE4_9HYPH</name>
<dbReference type="OrthoDB" id="7826912at2"/>
<evidence type="ECO:0000256" key="1">
    <source>
        <dbReference type="SAM" id="Coils"/>
    </source>
</evidence>
<keyword evidence="1" id="KW-0175">Coiled coil</keyword>
<keyword evidence="3" id="KW-0472">Membrane</keyword>